<evidence type="ECO:0000313" key="1">
    <source>
        <dbReference type="EMBL" id="NBJ94827.1"/>
    </source>
</evidence>
<dbReference type="Proteomes" id="UP001154420">
    <property type="component" value="Unassembled WGS sequence"/>
</dbReference>
<dbReference type="OrthoDB" id="9801315at2"/>
<organism evidence="1 2">
    <name type="scientific">Parablautia muri</name>
    <dbReference type="NCBI Taxonomy" id="2320879"/>
    <lineage>
        <taxon>Bacteria</taxon>
        <taxon>Bacillati</taxon>
        <taxon>Bacillota</taxon>
        <taxon>Clostridia</taxon>
        <taxon>Lachnospirales</taxon>
        <taxon>Lachnospiraceae</taxon>
        <taxon>Parablautia</taxon>
    </lineage>
</organism>
<evidence type="ECO:0000313" key="2">
    <source>
        <dbReference type="Proteomes" id="UP001154420"/>
    </source>
</evidence>
<sequence length="273" mass="31706">MSKKKNRPHGHYCKICGEYKANEKFSGKGHAAYICKACSRLSAAEKAAAMDINRLMNFPMHRLSEGEKKWLKAKMKDDCPEVADTAREIYNVCFPHAERNAMKKQLVINTLSFEVHTEVYDGYGDMEMADCRFTIDRKSRVLTMTDFQAEGREQSVTLEGGQMAKLLRYIVHTLEIFMWEQDYCLNPDEEDYDPFLEGEEGFFMEDLEEGFEVQLPKEPEGSPSWRVQVEYTNHTEQDICSYNDCLPDSPEELYLSLLEYFEPEDEVFSPLKI</sequence>
<accession>A0A9X5GV64</accession>
<protein>
    <submittedName>
        <fullName evidence="1">Uncharacterized protein</fullName>
    </submittedName>
</protein>
<name>A0A9X5GV64_9FIRM</name>
<dbReference type="EMBL" id="QZDT01000052">
    <property type="protein sequence ID" value="NBJ94827.1"/>
    <property type="molecule type" value="Genomic_DNA"/>
</dbReference>
<dbReference type="RefSeq" id="WP_160561824.1">
    <property type="nucleotide sequence ID" value="NZ_QZDT01000052.1"/>
</dbReference>
<reference evidence="1" key="1">
    <citation type="submission" date="2018-09" db="EMBL/GenBank/DDBJ databases">
        <title>Murine metabolic-syndrome-specific gut microbial biobank.</title>
        <authorList>
            <person name="Liu C."/>
        </authorList>
    </citation>
    <scope>NUCLEOTIDE SEQUENCE</scope>
    <source>
        <strain evidence="1">D42-62</strain>
    </source>
</reference>
<gene>
    <name evidence="1" type="ORF">D5281_20170</name>
</gene>
<dbReference type="AlphaFoldDB" id="A0A9X5GV64"/>
<proteinExistence type="predicted"/>
<keyword evidence="2" id="KW-1185">Reference proteome</keyword>
<comment type="caution">
    <text evidence="1">The sequence shown here is derived from an EMBL/GenBank/DDBJ whole genome shotgun (WGS) entry which is preliminary data.</text>
</comment>